<feature type="transmembrane region" description="Helical" evidence="2">
    <location>
        <begin position="64"/>
        <end position="83"/>
    </location>
</feature>
<evidence type="ECO:0000313" key="5">
    <source>
        <dbReference type="Proteomes" id="UP000198929"/>
    </source>
</evidence>
<keyword evidence="2" id="KW-0472">Membrane</keyword>
<feature type="transmembrane region" description="Helical" evidence="2">
    <location>
        <begin position="232"/>
        <end position="250"/>
    </location>
</feature>
<dbReference type="InterPro" id="IPR000620">
    <property type="entry name" value="EamA_dom"/>
</dbReference>
<reference evidence="5" key="1">
    <citation type="submission" date="2016-10" db="EMBL/GenBank/DDBJ databases">
        <authorList>
            <person name="Varghese N."/>
            <person name="Submissions S."/>
        </authorList>
    </citation>
    <scope>NUCLEOTIDE SEQUENCE [LARGE SCALE GENOMIC DNA]</scope>
    <source>
        <strain evidence="5">DSM 20524</strain>
    </source>
</reference>
<dbReference type="AlphaFoldDB" id="A0A1H9NQU7"/>
<feature type="domain" description="EamA" evidence="3">
    <location>
        <begin position="139"/>
        <end position="273"/>
    </location>
</feature>
<dbReference type="InterPro" id="IPR037185">
    <property type="entry name" value="EmrE-like"/>
</dbReference>
<dbReference type="PANTHER" id="PTHR22911">
    <property type="entry name" value="ACYL-MALONYL CONDENSING ENZYME-RELATED"/>
    <property type="match status" value="1"/>
</dbReference>
<dbReference type="Pfam" id="PF00892">
    <property type="entry name" value="EamA"/>
    <property type="match status" value="1"/>
</dbReference>
<feature type="transmembrane region" description="Helical" evidence="2">
    <location>
        <begin position="89"/>
        <end position="109"/>
    </location>
</feature>
<feature type="transmembrane region" description="Helical" evidence="2">
    <location>
        <begin position="256"/>
        <end position="273"/>
    </location>
</feature>
<organism evidence="4 5">
    <name type="scientific">Corynebacterium cystitidis DSM 20524</name>
    <dbReference type="NCBI Taxonomy" id="1121357"/>
    <lineage>
        <taxon>Bacteria</taxon>
        <taxon>Bacillati</taxon>
        <taxon>Actinomycetota</taxon>
        <taxon>Actinomycetes</taxon>
        <taxon>Mycobacteriales</taxon>
        <taxon>Corynebacteriaceae</taxon>
        <taxon>Corynebacterium</taxon>
    </lineage>
</organism>
<comment type="similarity">
    <text evidence="1">Belongs to the EamA transporter family.</text>
</comment>
<accession>A0A1H9NQU7</accession>
<evidence type="ECO:0000256" key="2">
    <source>
        <dbReference type="SAM" id="Phobius"/>
    </source>
</evidence>
<feature type="transmembrane region" description="Helical" evidence="2">
    <location>
        <begin position="116"/>
        <end position="135"/>
    </location>
</feature>
<proteinExistence type="inferred from homology"/>
<gene>
    <name evidence="4" type="ORF">SAMN05661109_00063</name>
</gene>
<evidence type="ECO:0000259" key="3">
    <source>
        <dbReference type="Pfam" id="PF00892"/>
    </source>
</evidence>
<feature type="transmembrane region" description="Helical" evidence="2">
    <location>
        <begin position="170"/>
        <end position="191"/>
    </location>
</feature>
<keyword evidence="5" id="KW-1185">Reference proteome</keyword>
<feature type="transmembrane region" description="Helical" evidence="2">
    <location>
        <begin position="141"/>
        <end position="158"/>
    </location>
</feature>
<feature type="transmembrane region" description="Helical" evidence="2">
    <location>
        <begin position="7"/>
        <end position="29"/>
    </location>
</feature>
<keyword evidence="2" id="KW-0812">Transmembrane</keyword>
<dbReference type="SUPFAM" id="SSF103481">
    <property type="entry name" value="Multidrug resistance efflux transporter EmrE"/>
    <property type="match status" value="2"/>
</dbReference>
<dbReference type="GO" id="GO:0016020">
    <property type="term" value="C:membrane"/>
    <property type="evidence" value="ECO:0007669"/>
    <property type="project" value="InterPro"/>
</dbReference>
<name>A0A1H9NQU7_9CORY</name>
<dbReference type="RefSeq" id="WP_092254546.1">
    <property type="nucleotide sequence ID" value="NZ_CP047199.1"/>
</dbReference>
<evidence type="ECO:0000313" key="4">
    <source>
        <dbReference type="EMBL" id="SER38326.1"/>
    </source>
</evidence>
<protein>
    <submittedName>
        <fullName evidence="4">Inner membrane transporter RhtA</fullName>
    </submittedName>
</protein>
<feature type="transmembrane region" description="Helical" evidence="2">
    <location>
        <begin position="203"/>
        <end position="220"/>
    </location>
</feature>
<evidence type="ECO:0000256" key="1">
    <source>
        <dbReference type="ARBA" id="ARBA00007362"/>
    </source>
</evidence>
<dbReference type="Proteomes" id="UP000198929">
    <property type="component" value="Unassembled WGS sequence"/>
</dbReference>
<sequence length="276" mass="28545">MRQRLTAPLLMVVSGTSMYLGAAIAVGLFDAFPPVAVAWMRVSAAAVILLVLNRPRLRDFLGPVGRTAAVYGVVTMAMNMTFYEAIARIPLGTAVAIEFLGPIAVAACGSRTVRDWLALLLAGTGVVVISGATWATDSVGIVLALAAGLLWACYIVAGSRIAGDAATSRVSTAIGFSWAAVIGLPLVVVVWPDTLTQHPALTFGLALGLGLLSAAVPYSIDQIVLRQAGRAYFAVLQAILPVVAAVIGAIALSQWLSTAELVGMALIVVAVALRRP</sequence>
<keyword evidence="2" id="KW-1133">Transmembrane helix</keyword>
<dbReference type="STRING" id="1121357.SAMN05661109_00063"/>
<feature type="transmembrane region" description="Helical" evidence="2">
    <location>
        <begin position="35"/>
        <end position="52"/>
    </location>
</feature>
<dbReference type="EMBL" id="FOGQ01000001">
    <property type="protein sequence ID" value="SER38326.1"/>
    <property type="molecule type" value="Genomic_DNA"/>
</dbReference>